<name>A9BA60_PROM4</name>
<dbReference type="PANTHER" id="PTHR32060:SF30">
    <property type="entry name" value="CARBOXY-TERMINAL PROCESSING PROTEASE CTPA"/>
    <property type="match status" value="1"/>
</dbReference>
<evidence type="ECO:0000256" key="5">
    <source>
        <dbReference type="ARBA" id="ARBA00022825"/>
    </source>
</evidence>
<dbReference type="GO" id="GO:0007165">
    <property type="term" value="P:signal transduction"/>
    <property type="evidence" value="ECO:0007669"/>
    <property type="project" value="TreeGrafter"/>
</dbReference>
<dbReference type="Proteomes" id="UP000000788">
    <property type="component" value="Chromosome"/>
</dbReference>
<dbReference type="OrthoDB" id="9812068at2"/>
<dbReference type="Gene3D" id="3.30.750.44">
    <property type="match status" value="1"/>
</dbReference>
<dbReference type="GO" id="GO:0030288">
    <property type="term" value="C:outer membrane-bounded periplasmic space"/>
    <property type="evidence" value="ECO:0007669"/>
    <property type="project" value="TreeGrafter"/>
</dbReference>
<dbReference type="InterPro" id="IPR041489">
    <property type="entry name" value="PDZ_6"/>
</dbReference>
<dbReference type="CDD" id="cd06782">
    <property type="entry name" value="cpPDZ_CPP-like"/>
    <property type="match status" value="1"/>
</dbReference>
<dbReference type="STRING" id="93059.P9211_07911"/>
<evidence type="ECO:0000256" key="3">
    <source>
        <dbReference type="ARBA" id="ARBA00022670"/>
    </source>
</evidence>
<evidence type="ECO:0000259" key="10">
    <source>
        <dbReference type="PROSITE" id="PS50106"/>
    </source>
</evidence>
<organism evidence="11 12">
    <name type="scientific">Prochlorococcus marinus (strain MIT 9211)</name>
    <dbReference type="NCBI Taxonomy" id="93059"/>
    <lineage>
        <taxon>Bacteria</taxon>
        <taxon>Bacillati</taxon>
        <taxon>Cyanobacteriota</taxon>
        <taxon>Cyanophyceae</taxon>
        <taxon>Synechococcales</taxon>
        <taxon>Prochlorococcaceae</taxon>
        <taxon>Prochlorococcus</taxon>
    </lineage>
</organism>
<dbReference type="Gene3D" id="2.30.42.10">
    <property type="match status" value="1"/>
</dbReference>
<keyword evidence="2" id="KW-0963">Cytoplasm</keyword>
<dbReference type="Pfam" id="PF17820">
    <property type="entry name" value="PDZ_6"/>
    <property type="match status" value="1"/>
</dbReference>
<evidence type="ECO:0000256" key="4">
    <source>
        <dbReference type="ARBA" id="ARBA00022801"/>
    </source>
</evidence>
<evidence type="ECO:0000256" key="2">
    <source>
        <dbReference type="ARBA" id="ARBA00022490"/>
    </source>
</evidence>
<gene>
    <name evidence="11" type="ordered locus">P9211_07911</name>
</gene>
<dbReference type="InterPro" id="IPR036034">
    <property type="entry name" value="PDZ_sf"/>
</dbReference>
<evidence type="ECO:0000256" key="1">
    <source>
        <dbReference type="ARBA" id="ARBA00009179"/>
    </source>
</evidence>
<dbReference type="RefSeq" id="WP_012195344.1">
    <property type="nucleotide sequence ID" value="NC_009976.1"/>
</dbReference>
<dbReference type="Gene3D" id="3.90.226.10">
    <property type="entry name" value="2-enoyl-CoA Hydratase, Chain A, domain 1"/>
    <property type="match status" value="1"/>
</dbReference>
<evidence type="ECO:0000256" key="8">
    <source>
        <dbReference type="RuleBase" id="RU004404"/>
    </source>
</evidence>
<dbReference type="MEROPS" id="S41.010"/>
<dbReference type="PANTHER" id="PTHR32060">
    <property type="entry name" value="TAIL-SPECIFIC PROTEASE"/>
    <property type="match status" value="1"/>
</dbReference>
<evidence type="ECO:0000256" key="6">
    <source>
        <dbReference type="ARBA" id="ARBA00051784"/>
    </source>
</evidence>
<comment type="similarity">
    <text evidence="1 8">Belongs to the peptidase S41A family.</text>
</comment>
<accession>A9BA60</accession>
<dbReference type="EMBL" id="CP000878">
    <property type="protein sequence ID" value="ABX08722.1"/>
    <property type="molecule type" value="Genomic_DNA"/>
</dbReference>
<proteinExistence type="inferred from homology"/>
<sequence length="450" mass="49260">MILKSNQNTLSFIGNKLSKTLPFFNGLLLLAAISLPALSLPRNTSLVIRDSPKEVLDQVWQIIYREYLDSNGNYNDESWLKLRKKVLSNKYYDSAEAYEAIVSMLKSLKDPYTRFLDPKDYKEMRIDTSGELMGIGIQLSLNEETNELVIVAPIEDTPAFKAGIQPNDIIVSIDDTDTDGMSIDGAVKLIRGEKGTKVTLGIIRGTQYLKVPLIRSRIEIRSVISRLNETSNGGTIGYIRLKQFSANAATEMRSAIIKLEEQKSQGYILDLRGNPGGLLEASIDIARQWLNTGIIVSTLTKDGINDFRRATGNALTNKPLVVLVNEGSASASEILAGAIQDNKRGILVGSKTFGKGLVQSVRPLVDGSGITVTVAKYLTPNGTDINKNGIKPDIKASLNLNNNKSFSAIDLGTSKDSQYVVAETALSRIMFNLNSTSYKQNTANLSFALK</sequence>
<dbReference type="KEGG" id="pmj:P9211_07911"/>
<dbReference type="CDD" id="cd07560">
    <property type="entry name" value="Peptidase_S41_CPP"/>
    <property type="match status" value="1"/>
</dbReference>
<evidence type="ECO:0000313" key="11">
    <source>
        <dbReference type="EMBL" id="ABX08722.1"/>
    </source>
</evidence>
<dbReference type="AlphaFoldDB" id="A9BA60"/>
<comment type="catalytic activity">
    <reaction evidence="6">
        <text>The enzyme shows specific recognition of a C-terminal tripeptide, Xaa-Yaa-Zaa, in which Xaa is preferably Ala or Leu, Yaa is preferably Ala or Tyr, and Zaa is preferably Ala, but then cleaves at a variable distance from the C-terminus. A typical cleavage is -Ala-Ala-|-Arg-Ala-Ala-Lys-Glu-Asn-Tyr-Ala-Leu-Ala-Ala.</text>
        <dbReference type="EC" id="3.4.21.102"/>
    </reaction>
</comment>
<evidence type="ECO:0000313" key="12">
    <source>
        <dbReference type="Proteomes" id="UP000000788"/>
    </source>
</evidence>
<dbReference type="SMART" id="SM00228">
    <property type="entry name" value="PDZ"/>
    <property type="match status" value="1"/>
</dbReference>
<dbReference type="HOGENOM" id="CLU_017295_0_0_3"/>
<keyword evidence="9" id="KW-0812">Transmembrane</keyword>
<keyword evidence="5 8" id="KW-0720">Serine protease</keyword>
<keyword evidence="3 8" id="KW-0645">Protease</keyword>
<dbReference type="InterPro" id="IPR004447">
    <property type="entry name" value="Peptidase_S41A"/>
</dbReference>
<dbReference type="GO" id="GO:0006508">
    <property type="term" value="P:proteolysis"/>
    <property type="evidence" value="ECO:0007669"/>
    <property type="project" value="UniProtKB-KW"/>
</dbReference>
<dbReference type="InterPro" id="IPR029045">
    <property type="entry name" value="ClpP/crotonase-like_dom_sf"/>
</dbReference>
<keyword evidence="12" id="KW-1185">Reference proteome</keyword>
<dbReference type="FunFam" id="2.30.42.10:FF:000063">
    <property type="entry name" value="Peptidase, S41 family"/>
    <property type="match status" value="1"/>
</dbReference>
<reference evidence="11 12" key="1">
    <citation type="journal article" date="2007" name="PLoS Genet.">
        <title>Patterns and implications of gene gain and loss in the evolution of Prochlorococcus.</title>
        <authorList>
            <person name="Kettler G.C."/>
            <person name="Martiny A.C."/>
            <person name="Huang K."/>
            <person name="Zucker J."/>
            <person name="Coleman M.L."/>
            <person name="Rodrigue S."/>
            <person name="Chen F."/>
            <person name="Lapidus A."/>
            <person name="Ferriera S."/>
            <person name="Johnson J."/>
            <person name="Steglich C."/>
            <person name="Church G.M."/>
            <person name="Richardson P."/>
            <person name="Chisholm S.W."/>
        </authorList>
    </citation>
    <scope>NUCLEOTIDE SEQUENCE [LARGE SCALE GENOMIC DNA]</scope>
    <source>
        <strain evidence="12">MIT 9211</strain>
    </source>
</reference>
<dbReference type="GO" id="GO:0004252">
    <property type="term" value="F:serine-type endopeptidase activity"/>
    <property type="evidence" value="ECO:0007669"/>
    <property type="project" value="UniProtKB-EC"/>
</dbReference>
<dbReference type="SUPFAM" id="SSF52096">
    <property type="entry name" value="ClpP/crotonase"/>
    <property type="match status" value="1"/>
</dbReference>
<dbReference type="SUPFAM" id="SSF50156">
    <property type="entry name" value="PDZ domain-like"/>
    <property type="match status" value="1"/>
</dbReference>
<evidence type="ECO:0000256" key="7">
    <source>
        <dbReference type="ARBA" id="ARBA00066637"/>
    </source>
</evidence>
<keyword evidence="4 8" id="KW-0378">Hydrolase</keyword>
<dbReference type="PROSITE" id="PS50106">
    <property type="entry name" value="PDZ"/>
    <property type="match status" value="1"/>
</dbReference>
<protein>
    <recommendedName>
        <fullName evidence="7">C-terminal processing peptidase</fullName>
        <ecNumber evidence="7">3.4.21.102</ecNumber>
    </recommendedName>
</protein>
<dbReference type="InterPro" id="IPR001478">
    <property type="entry name" value="PDZ"/>
</dbReference>
<dbReference type="SMART" id="SM00245">
    <property type="entry name" value="TSPc"/>
    <property type="match status" value="1"/>
</dbReference>
<dbReference type="FunFam" id="3.90.226.10:FF:000023">
    <property type="entry name" value="Carboxyl-terminal processing protease"/>
    <property type="match status" value="1"/>
</dbReference>
<keyword evidence="9" id="KW-1133">Transmembrane helix</keyword>
<dbReference type="NCBIfam" id="TIGR00225">
    <property type="entry name" value="prc"/>
    <property type="match status" value="1"/>
</dbReference>
<feature type="domain" description="PDZ" evidence="10">
    <location>
        <begin position="123"/>
        <end position="191"/>
    </location>
</feature>
<dbReference type="InterPro" id="IPR005151">
    <property type="entry name" value="Tail-specific_protease"/>
</dbReference>
<dbReference type="Pfam" id="PF03572">
    <property type="entry name" value="Peptidase_S41"/>
    <property type="match status" value="1"/>
</dbReference>
<dbReference type="eggNOG" id="COG0793">
    <property type="taxonomic scope" value="Bacteria"/>
</dbReference>
<evidence type="ECO:0000256" key="9">
    <source>
        <dbReference type="SAM" id="Phobius"/>
    </source>
</evidence>
<dbReference type="EC" id="3.4.21.102" evidence="7"/>
<feature type="transmembrane region" description="Helical" evidence="9">
    <location>
        <begin position="21"/>
        <end position="40"/>
    </location>
</feature>
<keyword evidence="9" id="KW-0472">Membrane</keyword>